<dbReference type="Proteomes" id="UP001321741">
    <property type="component" value="Chromosome"/>
</dbReference>
<keyword evidence="9" id="KW-0460">Magnesium</keyword>
<dbReference type="PROSITE" id="PS50146">
    <property type="entry name" value="DAGK"/>
    <property type="match status" value="1"/>
</dbReference>
<dbReference type="SUPFAM" id="SSF111331">
    <property type="entry name" value="NAD kinase/diacylglycerol kinase-like"/>
    <property type="match status" value="1"/>
</dbReference>
<keyword evidence="7" id="KW-0418">Kinase</keyword>
<evidence type="ECO:0000256" key="7">
    <source>
        <dbReference type="ARBA" id="ARBA00022777"/>
    </source>
</evidence>
<reference evidence="14 15" key="1">
    <citation type="journal article" date="2023" name="Microbiol. Spectr.">
        <title>Symbiosis of Carpenter Bees with Uncharacterized Lactic Acid Bacteria Showing NAD Auxotrophy.</title>
        <authorList>
            <person name="Kawasaki S."/>
            <person name="Ozawa K."/>
            <person name="Mori T."/>
            <person name="Yamamoto A."/>
            <person name="Ito M."/>
            <person name="Ohkuma M."/>
            <person name="Sakamoto M."/>
            <person name="Matsutani M."/>
        </authorList>
    </citation>
    <scope>NUCLEOTIDE SEQUENCE [LARGE SCALE GENOMIC DNA]</scope>
    <source>
        <strain evidence="14 15">Kim32-2</strain>
    </source>
</reference>
<evidence type="ECO:0000313" key="14">
    <source>
        <dbReference type="EMBL" id="BDR60420.1"/>
    </source>
</evidence>
<keyword evidence="10" id="KW-0443">Lipid metabolism</keyword>
<dbReference type="InterPro" id="IPR017438">
    <property type="entry name" value="ATP-NAD_kinase_N"/>
</dbReference>
<gene>
    <name evidence="14" type="ORF">KIM322_06810</name>
</gene>
<keyword evidence="6" id="KW-0547">Nucleotide-binding</keyword>
<keyword evidence="8" id="KW-0067">ATP-binding</keyword>
<dbReference type="Pfam" id="PF00781">
    <property type="entry name" value="DAGK_cat"/>
    <property type="match status" value="1"/>
</dbReference>
<keyword evidence="4" id="KW-0808">Transferase</keyword>
<dbReference type="Pfam" id="PF19279">
    <property type="entry name" value="YegS_C"/>
    <property type="match status" value="1"/>
</dbReference>
<sequence>MSIINKMSNNLTIHLLVNETAGNGRAKKVLEQTALLLVNENIDFDIQKSTYPGEAIILAETYCNQKHHKNEVLLVIGGDGSFNEVLNGIKRSNKPETPCAYLPAGTGNDFGRAAHLTSNPQVLLDHLKANLKPSSIDCGSFKLAEFGKQTFYFVNSFGIGFDAYVNHLSNISTLKKMLNRINEGKLIYGSHILTCLRKQDTFTVEVECDGKKRYYQNAFLVTTTNHPYLGGGIALLPPARIDSHKINTVIVEKYTIKSLIKLFIKLLKDGSHLECPEFHYIEAEQITVKTSKQEFGQVDGEEIKRGNFNIDFVVDQFDLLR</sequence>
<dbReference type="InterPro" id="IPR016064">
    <property type="entry name" value="NAD/diacylglycerol_kinase_sf"/>
</dbReference>
<proteinExistence type="inferred from homology"/>
<dbReference type="InterPro" id="IPR045540">
    <property type="entry name" value="YegS/DAGK_C"/>
</dbReference>
<protein>
    <submittedName>
        <fullName evidence="14">Transcriptional regulator</fullName>
    </submittedName>
</protein>
<dbReference type="InterPro" id="IPR050187">
    <property type="entry name" value="Lipid_Phosphate_FormReg"/>
</dbReference>
<evidence type="ECO:0000313" key="15">
    <source>
        <dbReference type="Proteomes" id="UP001321741"/>
    </source>
</evidence>
<accession>A0ABN6SJB2</accession>
<keyword evidence="15" id="KW-1185">Reference proteome</keyword>
<evidence type="ECO:0000256" key="6">
    <source>
        <dbReference type="ARBA" id="ARBA00022741"/>
    </source>
</evidence>
<dbReference type="InterPro" id="IPR001206">
    <property type="entry name" value="Diacylglycerol_kinase_cat_dom"/>
</dbReference>
<organism evidence="14 15">
    <name type="scientific">Lactobacillus xylocopicola</name>
    <dbReference type="NCBI Taxonomy" id="2976676"/>
    <lineage>
        <taxon>Bacteria</taxon>
        <taxon>Bacillati</taxon>
        <taxon>Bacillota</taxon>
        <taxon>Bacilli</taxon>
        <taxon>Lactobacillales</taxon>
        <taxon>Lactobacillaceae</taxon>
        <taxon>Lactobacillus</taxon>
    </lineage>
</organism>
<feature type="domain" description="DAGKc" evidence="13">
    <location>
        <begin position="8"/>
        <end position="145"/>
    </location>
</feature>
<evidence type="ECO:0000256" key="8">
    <source>
        <dbReference type="ARBA" id="ARBA00022840"/>
    </source>
</evidence>
<comment type="similarity">
    <text evidence="2">Belongs to the diacylglycerol/lipid kinase family.</text>
</comment>
<keyword evidence="12" id="KW-1208">Phospholipid metabolism</keyword>
<dbReference type="PANTHER" id="PTHR12358:SF106">
    <property type="entry name" value="LIPID KINASE YEGS"/>
    <property type="match status" value="1"/>
</dbReference>
<dbReference type="NCBIfam" id="TIGR00147">
    <property type="entry name" value="YegS/Rv2252/BmrU family lipid kinase"/>
    <property type="match status" value="1"/>
</dbReference>
<evidence type="ECO:0000256" key="12">
    <source>
        <dbReference type="ARBA" id="ARBA00023264"/>
    </source>
</evidence>
<keyword evidence="11" id="KW-0594">Phospholipid biosynthesis</keyword>
<evidence type="ECO:0000256" key="3">
    <source>
        <dbReference type="ARBA" id="ARBA00022516"/>
    </source>
</evidence>
<evidence type="ECO:0000256" key="9">
    <source>
        <dbReference type="ARBA" id="ARBA00022842"/>
    </source>
</evidence>
<evidence type="ECO:0000256" key="5">
    <source>
        <dbReference type="ARBA" id="ARBA00022723"/>
    </source>
</evidence>
<evidence type="ECO:0000256" key="10">
    <source>
        <dbReference type="ARBA" id="ARBA00023098"/>
    </source>
</evidence>
<dbReference type="PANTHER" id="PTHR12358">
    <property type="entry name" value="SPHINGOSINE KINASE"/>
    <property type="match status" value="1"/>
</dbReference>
<dbReference type="Gene3D" id="2.60.200.40">
    <property type="match status" value="1"/>
</dbReference>
<evidence type="ECO:0000256" key="1">
    <source>
        <dbReference type="ARBA" id="ARBA00001946"/>
    </source>
</evidence>
<comment type="cofactor">
    <cofactor evidence="1">
        <name>Mg(2+)</name>
        <dbReference type="ChEBI" id="CHEBI:18420"/>
    </cofactor>
</comment>
<evidence type="ECO:0000259" key="13">
    <source>
        <dbReference type="PROSITE" id="PS50146"/>
    </source>
</evidence>
<keyword evidence="5" id="KW-0479">Metal-binding</keyword>
<name>A0ABN6SJB2_9LACO</name>
<dbReference type="EMBL" id="AP026803">
    <property type="protein sequence ID" value="BDR60420.1"/>
    <property type="molecule type" value="Genomic_DNA"/>
</dbReference>
<evidence type="ECO:0000256" key="11">
    <source>
        <dbReference type="ARBA" id="ARBA00023209"/>
    </source>
</evidence>
<dbReference type="SMART" id="SM00046">
    <property type="entry name" value="DAGKc"/>
    <property type="match status" value="1"/>
</dbReference>
<keyword evidence="3" id="KW-0444">Lipid biosynthesis</keyword>
<dbReference type="Gene3D" id="3.40.50.10330">
    <property type="entry name" value="Probable inorganic polyphosphate/atp-NAD kinase, domain 1"/>
    <property type="match status" value="1"/>
</dbReference>
<dbReference type="InterPro" id="IPR005218">
    <property type="entry name" value="Diacylglycerol/lipid_kinase"/>
</dbReference>
<evidence type="ECO:0000256" key="2">
    <source>
        <dbReference type="ARBA" id="ARBA00005983"/>
    </source>
</evidence>
<evidence type="ECO:0000256" key="4">
    <source>
        <dbReference type="ARBA" id="ARBA00022679"/>
    </source>
</evidence>